<keyword evidence="1" id="KW-1133">Transmembrane helix</keyword>
<feature type="transmembrane region" description="Helical" evidence="1">
    <location>
        <begin position="6"/>
        <end position="25"/>
    </location>
</feature>
<accession>A0A0E9QGY2</accession>
<keyword evidence="1" id="KW-0472">Membrane</keyword>
<reference evidence="2" key="1">
    <citation type="submission" date="2014-11" db="EMBL/GenBank/DDBJ databases">
        <authorList>
            <person name="Amaro Gonzalez C."/>
        </authorList>
    </citation>
    <scope>NUCLEOTIDE SEQUENCE</scope>
</reference>
<proteinExistence type="predicted"/>
<sequence>MLFILVYCGIGLIVVLHFSLIHVCGL</sequence>
<protein>
    <submittedName>
        <fullName evidence="2">Uncharacterized protein</fullName>
    </submittedName>
</protein>
<evidence type="ECO:0000256" key="1">
    <source>
        <dbReference type="SAM" id="Phobius"/>
    </source>
</evidence>
<name>A0A0E9QGY2_ANGAN</name>
<organism evidence="2">
    <name type="scientific">Anguilla anguilla</name>
    <name type="common">European freshwater eel</name>
    <name type="synonym">Muraena anguilla</name>
    <dbReference type="NCBI Taxonomy" id="7936"/>
    <lineage>
        <taxon>Eukaryota</taxon>
        <taxon>Metazoa</taxon>
        <taxon>Chordata</taxon>
        <taxon>Craniata</taxon>
        <taxon>Vertebrata</taxon>
        <taxon>Euteleostomi</taxon>
        <taxon>Actinopterygii</taxon>
        <taxon>Neopterygii</taxon>
        <taxon>Teleostei</taxon>
        <taxon>Anguilliformes</taxon>
        <taxon>Anguillidae</taxon>
        <taxon>Anguilla</taxon>
    </lineage>
</organism>
<reference evidence="2" key="2">
    <citation type="journal article" date="2015" name="Fish Shellfish Immunol.">
        <title>Early steps in the European eel (Anguilla anguilla)-Vibrio vulnificus interaction in the gills: Role of the RtxA13 toxin.</title>
        <authorList>
            <person name="Callol A."/>
            <person name="Pajuelo D."/>
            <person name="Ebbesson L."/>
            <person name="Teles M."/>
            <person name="MacKenzie S."/>
            <person name="Amaro C."/>
        </authorList>
    </citation>
    <scope>NUCLEOTIDE SEQUENCE</scope>
</reference>
<dbReference type="AlphaFoldDB" id="A0A0E9QGY2"/>
<keyword evidence="1" id="KW-0812">Transmembrane</keyword>
<evidence type="ECO:0000313" key="2">
    <source>
        <dbReference type="EMBL" id="JAH16044.1"/>
    </source>
</evidence>
<dbReference type="EMBL" id="GBXM01092533">
    <property type="protein sequence ID" value="JAH16044.1"/>
    <property type="molecule type" value="Transcribed_RNA"/>
</dbReference>